<reference evidence="2 3" key="1">
    <citation type="submission" date="2023-02" db="EMBL/GenBank/DDBJ databases">
        <title>Dictyobacter halimunensis sp. nov., a new member of the class Ktedonobacteria from forest soil in a geothermal area.</title>
        <authorList>
            <person name="Rachmania M.K."/>
            <person name="Ningsih F."/>
            <person name="Sakai Y."/>
            <person name="Yabe S."/>
            <person name="Yokota A."/>
            <person name="Sjamsuridzal W."/>
        </authorList>
    </citation>
    <scope>NUCLEOTIDE SEQUENCE [LARGE SCALE GENOMIC DNA]</scope>
    <source>
        <strain evidence="2 3">S3.2.2.5</strain>
    </source>
</reference>
<evidence type="ECO:0000313" key="3">
    <source>
        <dbReference type="Proteomes" id="UP001344906"/>
    </source>
</evidence>
<dbReference type="EMBL" id="BSRI01000002">
    <property type="protein sequence ID" value="GLV59108.1"/>
    <property type="molecule type" value="Genomic_DNA"/>
</dbReference>
<evidence type="ECO:0000256" key="1">
    <source>
        <dbReference type="SAM" id="MobiDB-lite"/>
    </source>
</evidence>
<feature type="compositionally biased region" description="Basic residues" evidence="1">
    <location>
        <begin position="110"/>
        <end position="119"/>
    </location>
</feature>
<gene>
    <name evidence="2" type="ORF">KDH_59360</name>
</gene>
<accession>A0ABQ6G3A1</accession>
<proteinExistence type="predicted"/>
<feature type="region of interest" description="Disordered" evidence="1">
    <location>
        <begin position="49"/>
        <end position="119"/>
    </location>
</feature>
<protein>
    <submittedName>
        <fullName evidence="2">Uncharacterized protein</fullName>
    </submittedName>
</protein>
<evidence type="ECO:0000313" key="2">
    <source>
        <dbReference type="EMBL" id="GLV59108.1"/>
    </source>
</evidence>
<feature type="compositionally biased region" description="Low complexity" evidence="1">
    <location>
        <begin position="50"/>
        <end position="87"/>
    </location>
</feature>
<sequence>MRSKKQLGMYSVNLDEEGALQIQAPTLLRPLQLDAQQVRELQQWLNEVNPPAGAGAQAPVAAPPAVATPQASAAPAAPAAPVAAAAPVTPPPRRSRPSPLLPRPLASRPQRSRNRLSRR</sequence>
<organism evidence="2 3">
    <name type="scientific">Dictyobacter halimunensis</name>
    <dbReference type="NCBI Taxonomy" id="3026934"/>
    <lineage>
        <taxon>Bacteria</taxon>
        <taxon>Bacillati</taxon>
        <taxon>Chloroflexota</taxon>
        <taxon>Ktedonobacteria</taxon>
        <taxon>Ktedonobacterales</taxon>
        <taxon>Dictyobacteraceae</taxon>
        <taxon>Dictyobacter</taxon>
    </lineage>
</organism>
<keyword evidence="3" id="KW-1185">Reference proteome</keyword>
<name>A0ABQ6G3A1_9CHLR</name>
<dbReference type="RefSeq" id="WP_338255598.1">
    <property type="nucleotide sequence ID" value="NZ_BSRI01000002.1"/>
</dbReference>
<dbReference type="Proteomes" id="UP001344906">
    <property type="component" value="Unassembled WGS sequence"/>
</dbReference>
<comment type="caution">
    <text evidence="2">The sequence shown here is derived from an EMBL/GenBank/DDBJ whole genome shotgun (WGS) entry which is preliminary data.</text>
</comment>